<dbReference type="Pfam" id="PF01166">
    <property type="entry name" value="TSC22"/>
    <property type="match status" value="1"/>
</dbReference>
<dbReference type="CDD" id="cd21936">
    <property type="entry name" value="ZIP_TSC22D"/>
    <property type="match status" value="1"/>
</dbReference>
<dbReference type="InterPro" id="IPR001650">
    <property type="entry name" value="Helicase_C-like"/>
</dbReference>
<dbReference type="InterPro" id="IPR011545">
    <property type="entry name" value="DEAD/DEAH_box_helicase_dom"/>
</dbReference>
<evidence type="ECO:0000256" key="12">
    <source>
        <dbReference type="SAM" id="MobiDB-lite"/>
    </source>
</evidence>
<dbReference type="PROSITE" id="PS51194">
    <property type="entry name" value="HELICASE_CTER"/>
    <property type="match status" value="1"/>
</dbReference>
<sequence>MGVKELAQGIQYNEPIKTGWKAPRYIREMSEEEANKLREKYRILVDGEDICPPILTFEEMLFPKCILKALKKKGIKKPSPIQMQGIPVVLSGRDMIGIAFTGSGKTFVFCLPIIMFSLEQEIKLKFESFEGPYGLIICPSRELAKQTFEIIQYFCDALFDAGFPMLKPILCIGGMQIREQKERFKRGIHIMVATPGRLIDLLNKKAVSLDVCRYLCMDEADRMVDLGFEEDVRTIFSYFKAQRQTLLFSATMPKKIQSFAKSALVKPVLINVGRAGSASLLVQQDVEYVKHEQRLGYLLDTLQKTEPPVLIFAMKKYDVDEIHEFLLIKGVDAVSIHGGKDQEERTKAVEKFRSGKMDVLVATDIASKGLDFKDIKHVINYDMPEDIEDYDGLVSNHNYLLDHSNHQDLVKSHLMFAVREEMDVLKEKICELTEKNNKLEMENSIFRAHATTETLQLIDQYNQQQAQIQPRQNNSPSQAQLLPLLPLTSNTQQQTSQTQQQSQPTQQAQQPQQTTQQVSNPQISLSTSNNTQTQTTQSFQQLSNSSNQLT</sequence>
<evidence type="ECO:0000256" key="1">
    <source>
        <dbReference type="ARBA" id="ARBA00012552"/>
    </source>
</evidence>
<keyword evidence="7" id="KW-0862">Zinc</keyword>
<evidence type="ECO:0000313" key="17">
    <source>
        <dbReference type="Proteomes" id="UP001291623"/>
    </source>
</evidence>
<keyword evidence="2" id="KW-0479">Metal-binding</keyword>
<dbReference type="GO" id="GO:0005524">
    <property type="term" value="F:ATP binding"/>
    <property type="evidence" value="ECO:0007669"/>
    <property type="project" value="UniProtKB-KW"/>
</dbReference>
<dbReference type="GO" id="GO:0005737">
    <property type="term" value="C:cytoplasm"/>
    <property type="evidence" value="ECO:0007669"/>
    <property type="project" value="UniProtKB-ARBA"/>
</dbReference>
<dbReference type="GO" id="GO:0003723">
    <property type="term" value="F:RNA binding"/>
    <property type="evidence" value="ECO:0007669"/>
    <property type="project" value="UniProtKB-KW"/>
</dbReference>
<keyword evidence="6" id="KW-0347">Helicase</keyword>
<evidence type="ECO:0000259" key="15">
    <source>
        <dbReference type="PROSITE" id="PS51195"/>
    </source>
</evidence>
<evidence type="ECO:0000256" key="9">
    <source>
        <dbReference type="ARBA" id="ARBA00022884"/>
    </source>
</evidence>
<accession>A0AAE1QR92</accession>
<feature type="domain" description="Helicase C-terminal" evidence="14">
    <location>
        <begin position="281"/>
        <end position="449"/>
    </location>
</feature>
<evidence type="ECO:0000256" key="3">
    <source>
        <dbReference type="ARBA" id="ARBA00022741"/>
    </source>
</evidence>
<feature type="region of interest" description="Disordered" evidence="12">
    <location>
        <begin position="490"/>
        <end position="550"/>
    </location>
</feature>
<keyword evidence="5" id="KW-0378">Hydrolase</keyword>
<feature type="domain" description="Helicase ATP-binding" evidence="13">
    <location>
        <begin position="86"/>
        <end position="270"/>
    </location>
</feature>
<dbReference type="CDD" id="cd18787">
    <property type="entry name" value="SF2_C_DEAD"/>
    <property type="match status" value="1"/>
</dbReference>
<name>A0AAE1QR92_9SOLA</name>
<reference evidence="16" key="1">
    <citation type="submission" date="2023-12" db="EMBL/GenBank/DDBJ databases">
        <title>Genome assembly of Anisodus tanguticus.</title>
        <authorList>
            <person name="Wang Y.-J."/>
        </authorList>
    </citation>
    <scope>NUCLEOTIDE SEQUENCE</scope>
    <source>
        <strain evidence="16">KB-2021</strain>
        <tissue evidence="16">Leaf</tissue>
    </source>
</reference>
<evidence type="ECO:0000256" key="11">
    <source>
        <dbReference type="PROSITE-ProRule" id="PRU00552"/>
    </source>
</evidence>
<evidence type="ECO:0000256" key="8">
    <source>
        <dbReference type="ARBA" id="ARBA00022840"/>
    </source>
</evidence>
<keyword evidence="8" id="KW-0067">ATP-binding</keyword>
<dbReference type="AlphaFoldDB" id="A0AAE1QR92"/>
<comment type="catalytic activity">
    <reaction evidence="10">
        <text>ATP + H2O = ADP + phosphate + H(+)</text>
        <dbReference type="Rhea" id="RHEA:13065"/>
        <dbReference type="ChEBI" id="CHEBI:15377"/>
        <dbReference type="ChEBI" id="CHEBI:15378"/>
        <dbReference type="ChEBI" id="CHEBI:30616"/>
        <dbReference type="ChEBI" id="CHEBI:43474"/>
        <dbReference type="ChEBI" id="CHEBI:456216"/>
        <dbReference type="EC" id="3.6.4.13"/>
    </reaction>
</comment>
<dbReference type="InterPro" id="IPR014014">
    <property type="entry name" value="RNA_helicase_DEAD_Q_motif"/>
</dbReference>
<keyword evidence="17" id="KW-1185">Reference proteome</keyword>
<evidence type="ECO:0000256" key="10">
    <source>
        <dbReference type="ARBA" id="ARBA00047984"/>
    </source>
</evidence>
<dbReference type="PROSITE" id="PS51195">
    <property type="entry name" value="Q_MOTIF"/>
    <property type="match status" value="1"/>
</dbReference>
<dbReference type="SMART" id="SM00490">
    <property type="entry name" value="HELICc"/>
    <property type="match status" value="1"/>
</dbReference>
<dbReference type="Gene3D" id="1.20.5.490">
    <property type="entry name" value="Single helix bin"/>
    <property type="match status" value="1"/>
</dbReference>
<keyword evidence="4" id="KW-0863">Zinc-finger</keyword>
<dbReference type="Gene3D" id="3.40.50.300">
    <property type="entry name" value="P-loop containing nucleotide triphosphate hydrolases"/>
    <property type="match status" value="2"/>
</dbReference>
<dbReference type="InterPro" id="IPR000580">
    <property type="entry name" value="TSC22/Bun"/>
</dbReference>
<evidence type="ECO:0000256" key="2">
    <source>
        <dbReference type="ARBA" id="ARBA00022723"/>
    </source>
</evidence>
<dbReference type="InterPro" id="IPR014001">
    <property type="entry name" value="Helicase_ATP-bd"/>
</dbReference>
<gene>
    <name evidence="16" type="ORF">RND71_044029</name>
</gene>
<comment type="caution">
    <text evidence="16">The sequence shown here is derived from an EMBL/GenBank/DDBJ whole genome shotgun (WGS) entry which is preliminary data.</text>
</comment>
<dbReference type="Pfam" id="PF00271">
    <property type="entry name" value="Helicase_C"/>
    <property type="match status" value="1"/>
</dbReference>
<organism evidence="16 17">
    <name type="scientific">Anisodus tanguticus</name>
    <dbReference type="NCBI Taxonomy" id="243964"/>
    <lineage>
        <taxon>Eukaryota</taxon>
        <taxon>Viridiplantae</taxon>
        <taxon>Streptophyta</taxon>
        <taxon>Embryophyta</taxon>
        <taxon>Tracheophyta</taxon>
        <taxon>Spermatophyta</taxon>
        <taxon>Magnoliopsida</taxon>
        <taxon>eudicotyledons</taxon>
        <taxon>Gunneridae</taxon>
        <taxon>Pentapetalae</taxon>
        <taxon>asterids</taxon>
        <taxon>lamiids</taxon>
        <taxon>Solanales</taxon>
        <taxon>Solanaceae</taxon>
        <taxon>Solanoideae</taxon>
        <taxon>Hyoscyameae</taxon>
        <taxon>Anisodus</taxon>
    </lineage>
</organism>
<evidence type="ECO:0000256" key="7">
    <source>
        <dbReference type="ARBA" id="ARBA00022833"/>
    </source>
</evidence>
<evidence type="ECO:0000256" key="5">
    <source>
        <dbReference type="ARBA" id="ARBA00022801"/>
    </source>
</evidence>
<evidence type="ECO:0000259" key="14">
    <source>
        <dbReference type="PROSITE" id="PS51194"/>
    </source>
</evidence>
<proteinExistence type="predicted"/>
<keyword evidence="3" id="KW-0547">Nucleotide-binding</keyword>
<evidence type="ECO:0000256" key="6">
    <source>
        <dbReference type="ARBA" id="ARBA00022806"/>
    </source>
</evidence>
<dbReference type="InterPro" id="IPR027417">
    <property type="entry name" value="P-loop_NTPase"/>
</dbReference>
<dbReference type="GO" id="GO:0008270">
    <property type="term" value="F:zinc ion binding"/>
    <property type="evidence" value="ECO:0007669"/>
    <property type="project" value="UniProtKB-KW"/>
</dbReference>
<evidence type="ECO:0000259" key="13">
    <source>
        <dbReference type="PROSITE" id="PS51192"/>
    </source>
</evidence>
<dbReference type="Proteomes" id="UP001291623">
    <property type="component" value="Unassembled WGS sequence"/>
</dbReference>
<dbReference type="EC" id="3.6.4.13" evidence="1"/>
<feature type="compositionally biased region" description="Low complexity" evidence="12">
    <location>
        <begin position="490"/>
        <end position="517"/>
    </location>
</feature>
<protein>
    <recommendedName>
        <fullName evidence="1">RNA helicase</fullName>
        <ecNumber evidence="1">3.6.4.13</ecNumber>
    </recommendedName>
</protein>
<dbReference type="FunFam" id="3.40.50.300:FF:000657">
    <property type="entry name" value="Probable ATP-dependent RNA helicase DDX41"/>
    <property type="match status" value="1"/>
</dbReference>
<dbReference type="PANTHER" id="PTHR47958">
    <property type="entry name" value="ATP-DEPENDENT RNA HELICASE DBP3"/>
    <property type="match status" value="1"/>
</dbReference>
<dbReference type="PROSITE" id="PS51192">
    <property type="entry name" value="HELICASE_ATP_BIND_1"/>
    <property type="match status" value="1"/>
</dbReference>
<dbReference type="SMART" id="SM00487">
    <property type="entry name" value="DEXDc"/>
    <property type="match status" value="1"/>
</dbReference>
<feature type="compositionally biased region" description="Low complexity" evidence="12">
    <location>
        <begin position="524"/>
        <end position="550"/>
    </location>
</feature>
<dbReference type="SUPFAM" id="SSF58026">
    <property type="entry name" value="Delta-sleep-inducing peptide immunoreactive peptide"/>
    <property type="match status" value="1"/>
</dbReference>
<feature type="domain" description="DEAD-box RNA helicase Q" evidence="15">
    <location>
        <begin position="55"/>
        <end position="83"/>
    </location>
</feature>
<keyword evidence="9" id="KW-0694">RNA-binding</keyword>
<dbReference type="SUPFAM" id="SSF52540">
    <property type="entry name" value="P-loop containing nucleoside triphosphate hydrolases"/>
    <property type="match status" value="2"/>
</dbReference>
<evidence type="ECO:0000313" key="16">
    <source>
        <dbReference type="EMBL" id="KAK4336807.1"/>
    </source>
</evidence>
<feature type="short sequence motif" description="Q motif" evidence="11">
    <location>
        <begin position="55"/>
        <end position="83"/>
    </location>
</feature>
<dbReference type="GO" id="GO:0003724">
    <property type="term" value="F:RNA helicase activity"/>
    <property type="evidence" value="ECO:0007669"/>
    <property type="project" value="UniProtKB-EC"/>
</dbReference>
<dbReference type="Pfam" id="PF00270">
    <property type="entry name" value="DEAD"/>
    <property type="match status" value="1"/>
</dbReference>
<dbReference type="GO" id="GO:0006357">
    <property type="term" value="P:regulation of transcription by RNA polymerase II"/>
    <property type="evidence" value="ECO:0007669"/>
    <property type="project" value="InterPro"/>
</dbReference>
<dbReference type="GO" id="GO:0016787">
    <property type="term" value="F:hydrolase activity"/>
    <property type="evidence" value="ECO:0007669"/>
    <property type="project" value="UniProtKB-KW"/>
</dbReference>
<dbReference type="EMBL" id="JAVYJV010000089">
    <property type="protein sequence ID" value="KAK4336807.1"/>
    <property type="molecule type" value="Genomic_DNA"/>
</dbReference>
<evidence type="ECO:0000256" key="4">
    <source>
        <dbReference type="ARBA" id="ARBA00022771"/>
    </source>
</evidence>